<organism evidence="2 3">
    <name type="scientific">Candidatus Taenaricola geysiri</name>
    <dbReference type="NCBI Taxonomy" id="1974752"/>
    <lineage>
        <taxon>Bacteria</taxon>
        <taxon>Pseudomonadati</taxon>
        <taxon>Candidatus Omnitrophota</taxon>
        <taxon>Candidatus Taenaricola</taxon>
    </lineage>
</organism>
<gene>
    <name evidence="2" type="ORF">COW11_00170</name>
</gene>
<evidence type="ECO:0008006" key="4">
    <source>
        <dbReference type="Google" id="ProtNLM"/>
    </source>
</evidence>
<evidence type="ECO:0000313" key="3">
    <source>
        <dbReference type="Proteomes" id="UP000231267"/>
    </source>
</evidence>
<name>A0A2J0LT84_9BACT</name>
<evidence type="ECO:0000313" key="2">
    <source>
        <dbReference type="EMBL" id="PIW67037.1"/>
    </source>
</evidence>
<protein>
    <recommendedName>
        <fullName evidence="4">DUF5666 domain-containing protein</fullName>
    </recommendedName>
</protein>
<dbReference type="EMBL" id="PFGP01000003">
    <property type="protein sequence ID" value="PIW67037.1"/>
    <property type="molecule type" value="Genomic_DNA"/>
</dbReference>
<feature type="chain" id="PRO_5014379812" description="DUF5666 domain-containing protein" evidence="1">
    <location>
        <begin position="25"/>
        <end position="139"/>
    </location>
</feature>
<dbReference type="AlphaFoldDB" id="A0A2J0LT84"/>
<comment type="caution">
    <text evidence="2">The sequence shown here is derived from an EMBL/GenBank/DDBJ whole genome shotgun (WGS) entry which is preliminary data.</text>
</comment>
<proteinExistence type="predicted"/>
<keyword evidence="1" id="KW-0732">Signal</keyword>
<dbReference type="Proteomes" id="UP000231267">
    <property type="component" value="Unassembled WGS sequence"/>
</dbReference>
<accession>A0A2J0LT84</accession>
<sequence length="139" mass="14895">MRKILFIAAILGMVMLFAGTSLRAADEAVEAPMAIDAQEAYGEVVSVDVNAGTLIITEYDYEKDEDINNTYAIDKAATYENVKSLAEVKAGDWVALTLKPGAGSMNIAISVYVERYDIGEEMAPATPAAPVAEEMPQAE</sequence>
<feature type="signal peptide" evidence="1">
    <location>
        <begin position="1"/>
        <end position="24"/>
    </location>
</feature>
<evidence type="ECO:0000256" key="1">
    <source>
        <dbReference type="SAM" id="SignalP"/>
    </source>
</evidence>
<reference evidence="2 3" key="1">
    <citation type="submission" date="2017-09" db="EMBL/GenBank/DDBJ databases">
        <title>Depth-based differentiation of microbial function through sediment-hosted aquifers and enrichment of novel symbionts in the deep terrestrial subsurface.</title>
        <authorList>
            <person name="Probst A.J."/>
            <person name="Ladd B."/>
            <person name="Jarett J.K."/>
            <person name="Geller-Mcgrath D.E."/>
            <person name="Sieber C.M."/>
            <person name="Emerson J.B."/>
            <person name="Anantharaman K."/>
            <person name="Thomas B.C."/>
            <person name="Malmstrom R."/>
            <person name="Stieglmeier M."/>
            <person name="Klingl A."/>
            <person name="Woyke T."/>
            <person name="Ryan C.M."/>
            <person name="Banfield J.F."/>
        </authorList>
    </citation>
    <scope>NUCLEOTIDE SEQUENCE [LARGE SCALE GENOMIC DNA]</scope>
    <source>
        <strain evidence="2">CG12_big_fil_rev_8_21_14_0_65_43_15</strain>
    </source>
</reference>